<dbReference type="PROSITE" id="PS51031">
    <property type="entry name" value="BESS"/>
    <property type="match status" value="1"/>
</dbReference>
<dbReference type="AlphaFoldDB" id="A0A2S2QKM5"/>
<feature type="region of interest" description="Disordered" evidence="2">
    <location>
        <begin position="238"/>
        <end position="258"/>
    </location>
</feature>
<evidence type="ECO:0000259" key="4">
    <source>
        <dbReference type="PROSITE" id="PS51031"/>
    </source>
</evidence>
<evidence type="ECO:0000259" key="3">
    <source>
        <dbReference type="PROSITE" id="PS51029"/>
    </source>
</evidence>
<evidence type="ECO:0008006" key="6">
    <source>
        <dbReference type="Google" id="ProtNLM"/>
    </source>
</evidence>
<dbReference type="Pfam" id="PF02944">
    <property type="entry name" value="BESS"/>
    <property type="match status" value="1"/>
</dbReference>
<dbReference type="PANTHER" id="PTHR12243">
    <property type="entry name" value="MADF DOMAIN TRANSCRIPTION FACTOR"/>
    <property type="match status" value="1"/>
</dbReference>
<evidence type="ECO:0000256" key="2">
    <source>
        <dbReference type="SAM" id="MobiDB-lite"/>
    </source>
</evidence>
<protein>
    <recommendedName>
        <fullName evidence="6">Transcription factor Adf-1</fullName>
    </recommendedName>
</protein>
<sequence>MFLEQTTTERPRVSSRCNATRIVTKRCVLVARAKALRVTERALQTVRVQCGASRSFVLSRGKTAIGLAFRPRQCDRDRRGFNARRRATLLPVAKRDNARNQRYTVVRYATSGLRVLSVIFRLIFPFVTVDMIDVNSLINAIEKEECLWNNTVSNYMDKRAKKKAWVNVASVIFKNWDTFTNKEQKLHVEEIKKKWKNIRDNFARDIKQKNKKTSGINFTKKYAYSDILSFLQPVMKKKRTTDNTDSPSTSKETTVDEDDVISEKEYVTPINDGMNKPESQNKKRKIATFQQNLMDLKQYPQIHTHSEDIDPDKAFLLSLLPDFKKMDNNQKLDFKISIMQTVKTILNPPTDNS</sequence>
<dbReference type="PROSITE" id="PS51029">
    <property type="entry name" value="MADF"/>
    <property type="match status" value="1"/>
</dbReference>
<dbReference type="InterPro" id="IPR004210">
    <property type="entry name" value="BESS_motif"/>
</dbReference>
<dbReference type="GO" id="GO:0005634">
    <property type="term" value="C:nucleus"/>
    <property type="evidence" value="ECO:0007669"/>
    <property type="project" value="UniProtKB-SubCell"/>
</dbReference>
<dbReference type="GO" id="GO:0006357">
    <property type="term" value="P:regulation of transcription by RNA polymerase II"/>
    <property type="evidence" value="ECO:0007669"/>
    <property type="project" value="TreeGrafter"/>
</dbReference>
<gene>
    <name evidence="5" type="ORF">g.23512</name>
</gene>
<dbReference type="GO" id="GO:0005667">
    <property type="term" value="C:transcription regulator complex"/>
    <property type="evidence" value="ECO:0007669"/>
    <property type="project" value="TreeGrafter"/>
</dbReference>
<evidence type="ECO:0000313" key="5">
    <source>
        <dbReference type="EMBL" id="MBY78319.1"/>
    </source>
</evidence>
<dbReference type="Pfam" id="PF10545">
    <property type="entry name" value="MADF_DNA_bdg"/>
    <property type="match status" value="1"/>
</dbReference>
<dbReference type="InterPro" id="IPR039353">
    <property type="entry name" value="TF_Adf1"/>
</dbReference>
<feature type="compositionally biased region" description="Polar residues" evidence="2">
    <location>
        <begin position="243"/>
        <end position="252"/>
    </location>
</feature>
<dbReference type="GO" id="GO:0003677">
    <property type="term" value="F:DNA binding"/>
    <property type="evidence" value="ECO:0007669"/>
    <property type="project" value="InterPro"/>
</dbReference>
<feature type="domain" description="BESS" evidence="4">
    <location>
        <begin position="309"/>
        <end position="348"/>
    </location>
</feature>
<name>A0A2S2QKM5_9HEMI</name>
<feature type="domain" description="MADF" evidence="3">
    <location>
        <begin position="136"/>
        <end position="236"/>
    </location>
</feature>
<dbReference type="EMBL" id="GGMS01009116">
    <property type="protein sequence ID" value="MBY78319.1"/>
    <property type="molecule type" value="Transcribed_RNA"/>
</dbReference>
<dbReference type="PANTHER" id="PTHR12243:SF69">
    <property type="entry name" value="SI:CH73-59F11.3"/>
    <property type="match status" value="1"/>
</dbReference>
<comment type="subcellular location">
    <subcellularLocation>
        <location evidence="1">Nucleus</location>
    </subcellularLocation>
</comment>
<accession>A0A2S2QKM5</accession>
<keyword evidence="1" id="KW-0539">Nucleus</keyword>
<dbReference type="InterPro" id="IPR006578">
    <property type="entry name" value="MADF-dom"/>
</dbReference>
<evidence type="ECO:0000256" key="1">
    <source>
        <dbReference type="PROSITE-ProRule" id="PRU00371"/>
    </source>
</evidence>
<organism evidence="5">
    <name type="scientific">Sipha flava</name>
    <name type="common">yellow sugarcane aphid</name>
    <dbReference type="NCBI Taxonomy" id="143950"/>
    <lineage>
        <taxon>Eukaryota</taxon>
        <taxon>Metazoa</taxon>
        <taxon>Ecdysozoa</taxon>
        <taxon>Arthropoda</taxon>
        <taxon>Hexapoda</taxon>
        <taxon>Insecta</taxon>
        <taxon>Pterygota</taxon>
        <taxon>Neoptera</taxon>
        <taxon>Paraneoptera</taxon>
        <taxon>Hemiptera</taxon>
        <taxon>Sternorrhyncha</taxon>
        <taxon>Aphidomorpha</taxon>
        <taxon>Aphidoidea</taxon>
        <taxon>Aphididae</taxon>
        <taxon>Sipha</taxon>
    </lineage>
</organism>
<reference evidence="5" key="1">
    <citation type="submission" date="2018-04" db="EMBL/GenBank/DDBJ databases">
        <title>Transcriptome assembly of Sipha flava.</title>
        <authorList>
            <person name="Scully E.D."/>
            <person name="Geib S.M."/>
            <person name="Palmer N.A."/>
            <person name="Koch K."/>
            <person name="Bradshaw J."/>
            <person name="Heng-Moss T."/>
            <person name="Sarath G."/>
        </authorList>
    </citation>
    <scope>NUCLEOTIDE SEQUENCE</scope>
</reference>
<dbReference type="SMART" id="SM00595">
    <property type="entry name" value="MADF"/>
    <property type="match status" value="1"/>
</dbReference>
<proteinExistence type="predicted"/>